<gene>
    <name evidence="3" type="ORF">K452DRAFT_309563</name>
</gene>
<dbReference type="PANTHER" id="PTHR37544">
    <property type="entry name" value="SPRAY-RELATED"/>
    <property type="match status" value="1"/>
</dbReference>
<dbReference type="InterPro" id="IPR021840">
    <property type="entry name" value="DUF3433"/>
</dbReference>
<sequence length="1187" mass="131644">MSEITLSVPHETGTQNHPAVPENQGIVSPVPSDICCRLWMPFFLRQKVLYTFVLVYFTLIVIMGGLFWYSTTHQGLLTADPDRFIFWQYAPTAVFTIIAAFWGQVEYRTKQLAPWKIMASPQKAQHSILLDFISPLSIVTFYKAAKTPGCRAVALATAVGLLIKLVTVLTTGLFVLQYTAIQVPTEMTTLTNFGGPNTTLFDHKMVDRRAAIRVYGIGNYSLPQPSGTYEQYTYQMFNNTKDWFRSLQVQGSQAIANITADISVFSARAECEPLTVRQIDSATHWVDSHKLHENGTATHELFADQYFVKLYFTLSSKTCSVIKHGNLWNTQKRHNKFGTDNNEDFEAFNEMICDDEDPRFLVLSTRTNVTYTKTALPKHLASLTGVACKPSYAIFSGTVTLNGNSSINSTPRIYIPPDAEPSSLPGVSASELFKAVAASHESQSNPNEVLDLLEYFAAIASGLSQEDILSDIKLFAKITQEFFSRVSAQLANIYFTIPSSTKFSGSSIEMQNRLVIRLEGFLPVEALLAFMGVLTAFIIRLRPNTVVSCDPGPVIGIASILARSNRLLKTLEGTGNASLQSIENRVYGKRYSVFSNGKFGISETPTSVWSIRPRTMTEDVWFSPIALSLPFKVTLVTVPIAICIALEVILQKSRAQNGFTDIAHDEYIHYSFTIIPTMTLVAVGMFFTALDFSIKVFQPYYLLRRRATSIIPISYTSMGKLSIYCLWDALQQRQVALSCVSLCMILAPFLTIAASGMFFTAAVTQRHNIQLSELSLVSEETWYSNASAIASAIAGTQRGYVIADLVLLDNLSTPLLTHENLVFPLVDFTVSSDKEFSGRLSTAEKNAQIPAYRARSNCTLLPHEMITNMTYFSDQKPPFQQYYTRFDAHASKGCGWATNETVDLNTRIMNNSYFGGWRTRTDGRVDWPWCPNAWAVFGYVGQKHVEDITVAYCKPFMEKVLTNVTFLAKDFSLVLSKPPIPDEATATFVQNISIGAIKSGYIGENNTPSSVLEGLFSIMLYGKNGTRPEELVGPTGHEKLITAIERSYGQVLAQVFNTNRNPPLPATAPMKAVLEVPYGLRLKQSEISTRILQGLLGAMTICAAITFATMDTRRVLPKDPCSIAAVASLFAGADMMGKDVIPEGTEQLTVKEIKEKGIFDGYLFSMGWWSSGRFGIDIGKADKEKPE</sequence>
<proteinExistence type="predicted"/>
<dbReference type="AlphaFoldDB" id="A0A6A6BAU1"/>
<keyword evidence="2" id="KW-0472">Membrane</keyword>
<dbReference type="PANTHER" id="PTHR37544:SF1">
    <property type="entry name" value="PHOSPHORIBOSYLAMINOIMIDAZOLE-SUCCINOCARBOXAMIDE SYNTHASE"/>
    <property type="match status" value="1"/>
</dbReference>
<feature type="transmembrane region" description="Helical" evidence="2">
    <location>
        <begin position="710"/>
        <end position="727"/>
    </location>
</feature>
<dbReference type="GeneID" id="54300755"/>
<keyword evidence="4" id="KW-1185">Reference proteome</keyword>
<evidence type="ECO:0000256" key="2">
    <source>
        <dbReference type="SAM" id="Phobius"/>
    </source>
</evidence>
<keyword evidence="2" id="KW-0812">Transmembrane</keyword>
<feature type="transmembrane region" description="Helical" evidence="2">
    <location>
        <begin position="48"/>
        <end position="69"/>
    </location>
</feature>
<dbReference type="Proteomes" id="UP000799438">
    <property type="component" value="Unassembled WGS sequence"/>
</dbReference>
<dbReference type="EMBL" id="ML995488">
    <property type="protein sequence ID" value="KAF2141136.1"/>
    <property type="molecule type" value="Genomic_DNA"/>
</dbReference>
<name>A0A6A6BAU1_9PEZI</name>
<feature type="transmembrane region" description="Helical" evidence="2">
    <location>
        <begin position="739"/>
        <end position="763"/>
    </location>
</feature>
<feature type="transmembrane region" description="Helical" evidence="2">
    <location>
        <begin position="151"/>
        <end position="176"/>
    </location>
</feature>
<accession>A0A6A6BAU1</accession>
<evidence type="ECO:0000313" key="4">
    <source>
        <dbReference type="Proteomes" id="UP000799438"/>
    </source>
</evidence>
<evidence type="ECO:0000256" key="1">
    <source>
        <dbReference type="SAM" id="MobiDB-lite"/>
    </source>
</evidence>
<organism evidence="3 4">
    <name type="scientific">Aplosporella prunicola CBS 121167</name>
    <dbReference type="NCBI Taxonomy" id="1176127"/>
    <lineage>
        <taxon>Eukaryota</taxon>
        <taxon>Fungi</taxon>
        <taxon>Dikarya</taxon>
        <taxon>Ascomycota</taxon>
        <taxon>Pezizomycotina</taxon>
        <taxon>Dothideomycetes</taxon>
        <taxon>Dothideomycetes incertae sedis</taxon>
        <taxon>Botryosphaeriales</taxon>
        <taxon>Aplosporellaceae</taxon>
        <taxon>Aplosporella</taxon>
    </lineage>
</organism>
<feature type="transmembrane region" description="Helical" evidence="2">
    <location>
        <begin position="621"/>
        <end position="646"/>
    </location>
</feature>
<dbReference type="Pfam" id="PF11915">
    <property type="entry name" value="DUF3433"/>
    <property type="match status" value="2"/>
</dbReference>
<dbReference type="OrthoDB" id="3912677at2759"/>
<feature type="transmembrane region" description="Helical" evidence="2">
    <location>
        <begin position="667"/>
        <end position="690"/>
    </location>
</feature>
<reference evidence="3" key="1">
    <citation type="journal article" date="2020" name="Stud. Mycol.">
        <title>101 Dothideomycetes genomes: a test case for predicting lifestyles and emergence of pathogens.</title>
        <authorList>
            <person name="Haridas S."/>
            <person name="Albert R."/>
            <person name="Binder M."/>
            <person name="Bloem J."/>
            <person name="Labutti K."/>
            <person name="Salamov A."/>
            <person name="Andreopoulos B."/>
            <person name="Baker S."/>
            <person name="Barry K."/>
            <person name="Bills G."/>
            <person name="Bluhm B."/>
            <person name="Cannon C."/>
            <person name="Castanera R."/>
            <person name="Culley D."/>
            <person name="Daum C."/>
            <person name="Ezra D."/>
            <person name="Gonzalez J."/>
            <person name="Henrissat B."/>
            <person name="Kuo A."/>
            <person name="Liang C."/>
            <person name="Lipzen A."/>
            <person name="Lutzoni F."/>
            <person name="Magnuson J."/>
            <person name="Mondo S."/>
            <person name="Nolan M."/>
            <person name="Ohm R."/>
            <person name="Pangilinan J."/>
            <person name="Park H.-J."/>
            <person name="Ramirez L."/>
            <person name="Alfaro M."/>
            <person name="Sun H."/>
            <person name="Tritt A."/>
            <person name="Yoshinaga Y."/>
            <person name="Zwiers L.-H."/>
            <person name="Turgeon B."/>
            <person name="Goodwin S."/>
            <person name="Spatafora J."/>
            <person name="Crous P."/>
            <person name="Grigoriev I."/>
        </authorList>
    </citation>
    <scope>NUCLEOTIDE SEQUENCE</scope>
    <source>
        <strain evidence="3">CBS 121167</strain>
    </source>
</reference>
<feature type="region of interest" description="Disordered" evidence="1">
    <location>
        <begin position="1"/>
        <end position="24"/>
    </location>
</feature>
<feature type="transmembrane region" description="Helical" evidence="2">
    <location>
        <begin position="89"/>
        <end position="107"/>
    </location>
</feature>
<keyword evidence="2" id="KW-1133">Transmembrane helix</keyword>
<protein>
    <submittedName>
        <fullName evidence="3">Uncharacterized protein</fullName>
    </submittedName>
</protein>
<evidence type="ECO:0000313" key="3">
    <source>
        <dbReference type="EMBL" id="KAF2141136.1"/>
    </source>
</evidence>
<dbReference type="RefSeq" id="XP_033396849.1">
    <property type="nucleotide sequence ID" value="XM_033543258.1"/>
</dbReference>